<evidence type="ECO:0000313" key="2">
    <source>
        <dbReference type="WBParaSite" id="nRc.2.0.1.t22283-RA"/>
    </source>
</evidence>
<reference evidence="2" key="1">
    <citation type="submission" date="2022-11" db="UniProtKB">
        <authorList>
            <consortium name="WormBaseParasite"/>
        </authorList>
    </citation>
    <scope>IDENTIFICATION</scope>
</reference>
<organism evidence="1 2">
    <name type="scientific">Romanomermis culicivorax</name>
    <name type="common">Nematode worm</name>
    <dbReference type="NCBI Taxonomy" id="13658"/>
    <lineage>
        <taxon>Eukaryota</taxon>
        <taxon>Metazoa</taxon>
        <taxon>Ecdysozoa</taxon>
        <taxon>Nematoda</taxon>
        <taxon>Enoplea</taxon>
        <taxon>Dorylaimia</taxon>
        <taxon>Mermithida</taxon>
        <taxon>Mermithoidea</taxon>
        <taxon>Mermithidae</taxon>
        <taxon>Romanomermis</taxon>
    </lineage>
</organism>
<accession>A0A915J732</accession>
<sequence length="100" mass="10763">MLSAPRMLRVLGPDVARRALEYIADRTIRTTPQPVANACQEPSPAANNTINVTEASPFPVATVPRSPKIGVLREVHPCGGLVIDFPGEELVSSDDDEVEE</sequence>
<dbReference type="WBParaSite" id="nRc.2.0.1.t22283-RA">
    <property type="protein sequence ID" value="nRc.2.0.1.t22283-RA"/>
    <property type="gene ID" value="nRc.2.0.1.g22283"/>
</dbReference>
<protein>
    <submittedName>
        <fullName evidence="2">Uncharacterized protein</fullName>
    </submittedName>
</protein>
<proteinExistence type="predicted"/>
<dbReference type="Proteomes" id="UP000887565">
    <property type="component" value="Unplaced"/>
</dbReference>
<keyword evidence="1" id="KW-1185">Reference proteome</keyword>
<evidence type="ECO:0000313" key="1">
    <source>
        <dbReference type="Proteomes" id="UP000887565"/>
    </source>
</evidence>
<dbReference type="AlphaFoldDB" id="A0A915J732"/>
<name>A0A915J732_ROMCU</name>